<keyword evidence="1" id="KW-0479">Metal-binding</keyword>
<dbReference type="GO" id="GO:0005524">
    <property type="term" value="F:ATP binding"/>
    <property type="evidence" value="ECO:0007669"/>
    <property type="project" value="UniProtKB-KW"/>
</dbReference>
<dbReference type="RefSeq" id="WP_126308490.1">
    <property type="nucleotide sequence ID" value="NZ_AP018449.1"/>
</dbReference>
<keyword evidence="6" id="KW-0408">Iron</keyword>
<evidence type="ECO:0000256" key="8">
    <source>
        <dbReference type="ARBA" id="ARBA00023125"/>
    </source>
</evidence>
<dbReference type="PANTHER" id="PTHR11472:SF34">
    <property type="entry name" value="REGULATOR OF TELOMERE ELONGATION HELICASE 1"/>
    <property type="match status" value="1"/>
</dbReference>
<evidence type="ECO:0000256" key="5">
    <source>
        <dbReference type="ARBA" id="ARBA00022840"/>
    </source>
</evidence>
<dbReference type="GO" id="GO:0003677">
    <property type="term" value="F:DNA binding"/>
    <property type="evidence" value="ECO:0007669"/>
    <property type="project" value="UniProtKB-KW"/>
</dbReference>
<dbReference type="PANTHER" id="PTHR11472">
    <property type="entry name" value="DNA REPAIR DEAD HELICASE RAD3/XP-D SUBFAMILY MEMBER"/>
    <property type="match status" value="1"/>
</dbReference>
<dbReference type="Gene3D" id="3.40.50.300">
    <property type="entry name" value="P-loop containing nucleotide triphosphate hydrolases"/>
    <property type="match status" value="2"/>
</dbReference>
<keyword evidence="7" id="KW-0411">Iron-sulfur</keyword>
<name>A0A348AK78_9FIRM</name>
<dbReference type="GO" id="GO:0046872">
    <property type="term" value="F:metal ion binding"/>
    <property type="evidence" value="ECO:0007669"/>
    <property type="project" value="UniProtKB-KW"/>
</dbReference>
<dbReference type="Proteomes" id="UP000276437">
    <property type="component" value="Chromosome"/>
</dbReference>
<dbReference type="InterPro" id="IPR006555">
    <property type="entry name" value="ATP-dep_Helicase_C"/>
</dbReference>
<dbReference type="Pfam" id="PF13307">
    <property type="entry name" value="Helicase_C_2"/>
    <property type="match status" value="1"/>
</dbReference>
<evidence type="ECO:0000256" key="9">
    <source>
        <dbReference type="ARBA" id="ARBA00023235"/>
    </source>
</evidence>
<protein>
    <submittedName>
        <fullName evidence="12">Bifunctional ATP-dependent DNA helicase/DNA polymerase III subunit epsilon</fullName>
    </submittedName>
</protein>
<evidence type="ECO:0000256" key="3">
    <source>
        <dbReference type="ARBA" id="ARBA00022801"/>
    </source>
</evidence>
<dbReference type="InterPro" id="IPR011604">
    <property type="entry name" value="PDDEXK-like_dom_sf"/>
</dbReference>
<dbReference type="InterPro" id="IPR010614">
    <property type="entry name" value="RAD3-like_helicase_DEAD"/>
</dbReference>
<organism evidence="12 13">
    <name type="scientific">Methylomusa anaerophila</name>
    <dbReference type="NCBI Taxonomy" id="1930071"/>
    <lineage>
        <taxon>Bacteria</taxon>
        <taxon>Bacillati</taxon>
        <taxon>Bacillota</taxon>
        <taxon>Negativicutes</taxon>
        <taxon>Selenomonadales</taxon>
        <taxon>Sporomusaceae</taxon>
        <taxon>Methylomusa</taxon>
    </lineage>
</organism>
<keyword evidence="13" id="KW-1185">Reference proteome</keyword>
<sequence length="802" mass="90043">MISSNLVRISVRTLVEWILRSGDLVFSLTAPARAVEGTKAHRKVQKSRTGEYQAEVALTYTIEREDLVLEIGGRADGIFLNRGDEEAAAVIDEIKSTSRPLEAIEADQYPLHWAQAKCYAFIYAAQNDLDTIGVQLTYYQLDSREIKEFCLFYPRGELAVFFHGLVEQYLFWARLLRDWIKVRDESIAQINFPFVGYRPGQRELAVAVYKTIAAGRKLYAQAPTGAGKTMATIFPAVKAVGSGLIEKIFFLTAKTVTRGLAEEAFAKLRLNGLVFKTVTLTAKDKICFKPGRECHPGECEYANGHFDRVNGAIADIWREDCYTRATVEQYAGKHRVCPFEFSLDLALWADGVIGDYNYVFDPRVYLRRFFDNDTGCNCCFLIDEAHNLVDRAREMFSAALLRRPFVHLRRASRQVLPRVSKAAQAVGARLRQIGKTCLTGGEGEPVDFFVQKEALYDIHSVLRKFTNEVERWLLTGNQDQAGPELKTALLDQYFTALSYLRIAECYDERYVTYLEAVEDNDVKVRQFCVDPAKLLRAALQRGRAAIFFSATLTPLSYFAAVLGGNEDDGKIAVPSPFSPDNLCLMIAGRIATTYKSRAGTYDRVVAAIAAAVSGKTGNYLVFFPSFQYLGEIYERFSYQYPRIRVIRQAVSMAEQERVAFLDHFGRSGNRPPDETLVGFAVLGGIFGEGIDLVGERLSGAVIVGVGLPQIGNERDIIRDYYNQVNSQGFEFAYMYPGMNKVLQAAGRVIRTEQDRGVVLLIDERFTGYRYKTLFPSEWRQGVKVADAAGITGVVGRFWQQGC</sequence>
<dbReference type="InterPro" id="IPR027417">
    <property type="entry name" value="P-loop_NTPase"/>
</dbReference>
<dbReference type="GO" id="GO:0003678">
    <property type="term" value="F:DNA helicase activity"/>
    <property type="evidence" value="ECO:0007669"/>
    <property type="project" value="InterPro"/>
</dbReference>
<dbReference type="Pfam" id="PF06733">
    <property type="entry name" value="DEAD_2"/>
    <property type="match status" value="1"/>
</dbReference>
<dbReference type="InterPro" id="IPR042493">
    <property type="entry name" value="XPD_DNA_FeS"/>
</dbReference>
<evidence type="ECO:0000256" key="2">
    <source>
        <dbReference type="ARBA" id="ARBA00022741"/>
    </source>
</evidence>
<reference evidence="12 13" key="1">
    <citation type="journal article" date="2018" name="Int. J. Syst. Evol. Microbiol.">
        <title>Methylomusa anaerophila gen. nov., sp. nov., an anaerobic methanol-utilizing bacterium isolated from a microbial fuel cell.</title>
        <authorList>
            <person name="Amano N."/>
            <person name="Yamamuro A."/>
            <person name="Miyahara M."/>
            <person name="Kouzuma A."/>
            <person name="Abe T."/>
            <person name="Watanabe K."/>
        </authorList>
    </citation>
    <scope>NUCLEOTIDE SEQUENCE [LARGE SCALE GENOMIC DNA]</scope>
    <source>
        <strain evidence="12 13">MMFC1</strain>
    </source>
</reference>
<keyword evidence="8" id="KW-0238">DNA-binding</keyword>
<dbReference type="InterPro" id="IPR014013">
    <property type="entry name" value="Helic_SF1/SF2_ATP-bd_DinG/Rad3"/>
</dbReference>
<evidence type="ECO:0000256" key="4">
    <source>
        <dbReference type="ARBA" id="ARBA00022806"/>
    </source>
</evidence>
<evidence type="ECO:0000256" key="10">
    <source>
        <dbReference type="ARBA" id="ARBA00038058"/>
    </source>
</evidence>
<keyword evidence="5" id="KW-0067">ATP-binding</keyword>
<dbReference type="Gene3D" id="1.10.30.20">
    <property type="entry name" value="Bacterial XPD DNA helicase, FeS cluster domain"/>
    <property type="match status" value="1"/>
</dbReference>
<dbReference type="SMART" id="SM00491">
    <property type="entry name" value="HELICc2"/>
    <property type="match status" value="1"/>
</dbReference>
<evidence type="ECO:0000256" key="7">
    <source>
        <dbReference type="ARBA" id="ARBA00023014"/>
    </source>
</evidence>
<keyword evidence="9" id="KW-0413">Isomerase</keyword>
<dbReference type="GO" id="GO:0016818">
    <property type="term" value="F:hydrolase activity, acting on acid anhydrides, in phosphorus-containing anhydrides"/>
    <property type="evidence" value="ECO:0007669"/>
    <property type="project" value="InterPro"/>
</dbReference>
<dbReference type="GO" id="GO:0051536">
    <property type="term" value="F:iron-sulfur cluster binding"/>
    <property type="evidence" value="ECO:0007669"/>
    <property type="project" value="UniProtKB-KW"/>
</dbReference>
<dbReference type="OrthoDB" id="9765586at2"/>
<keyword evidence="4 12" id="KW-0347">Helicase</keyword>
<dbReference type="SUPFAM" id="SSF52540">
    <property type="entry name" value="P-loop containing nucleoside triphosphate hydrolases"/>
    <property type="match status" value="1"/>
</dbReference>
<dbReference type="KEGG" id="mana:MAMMFC1_02160"/>
<evidence type="ECO:0000259" key="11">
    <source>
        <dbReference type="PROSITE" id="PS51193"/>
    </source>
</evidence>
<feature type="domain" description="Helicase ATP-binding" evidence="11">
    <location>
        <begin position="187"/>
        <end position="437"/>
    </location>
</feature>
<evidence type="ECO:0000256" key="1">
    <source>
        <dbReference type="ARBA" id="ARBA00022723"/>
    </source>
</evidence>
<dbReference type="Gene3D" id="3.90.320.10">
    <property type="match status" value="1"/>
</dbReference>
<evidence type="ECO:0000313" key="13">
    <source>
        <dbReference type="Proteomes" id="UP000276437"/>
    </source>
</evidence>
<dbReference type="PROSITE" id="PS51193">
    <property type="entry name" value="HELICASE_ATP_BIND_2"/>
    <property type="match status" value="1"/>
</dbReference>
<keyword evidence="3" id="KW-0378">Hydrolase</keyword>
<accession>A0A348AK78</accession>
<dbReference type="InterPro" id="IPR045028">
    <property type="entry name" value="DinG/Rad3-like"/>
</dbReference>
<dbReference type="GO" id="GO:0006139">
    <property type="term" value="P:nucleobase-containing compound metabolic process"/>
    <property type="evidence" value="ECO:0007669"/>
    <property type="project" value="InterPro"/>
</dbReference>
<evidence type="ECO:0000313" key="12">
    <source>
        <dbReference type="EMBL" id="BBB91476.1"/>
    </source>
</evidence>
<dbReference type="EMBL" id="AP018449">
    <property type="protein sequence ID" value="BBB91476.1"/>
    <property type="molecule type" value="Genomic_DNA"/>
</dbReference>
<dbReference type="AlphaFoldDB" id="A0A348AK78"/>
<gene>
    <name evidence="12" type="ORF">MAMMFC1_02160</name>
</gene>
<dbReference type="Gene3D" id="1.10.275.40">
    <property type="match status" value="1"/>
</dbReference>
<keyword evidence="2" id="KW-0547">Nucleotide-binding</keyword>
<evidence type="ECO:0000256" key="6">
    <source>
        <dbReference type="ARBA" id="ARBA00023004"/>
    </source>
</evidence>
<comment type="similarity">
    <text evidence="10">Belongs to the helicase family. DinG subfamily.</text>
</comment>
<proteinExistence type="inferred from homology"/>